<feature type="transmembrane region" description="Helical" evidence="7">
    <location>
        <begin position="396"/>
        <end position="420"/>
    </location>
</feature>
<keyword evidence="9" id="KW-1185">Reference proteome</keyword>
<protein>
    <submittedName>
        <fullName evidence="8">MFS transporter</fullName>
    </submittedName>
</protein>
<feature type="transmembrane region" description="Helical" evidence="7">
    <location>
        <begin position="372"/>
        <end position="390"/>
    </location>
</feature>
<feature type="transmembrane region" description="Helical" evidence="7">
    <location>
        <begin position="76"/>
        <end position="97"/>
    </location>
</feature>
<dbReference type="InterPro" id="IPR011701">
    <property type="entry name" value="MFS"/>
</dbReference>
<feature type="transmembrane region" description="Helical" evidence="7">
    <location>
        <begin position="301"/>
        <end position="321"/>
    </location>
</feature>
<dbReference type="SUPFAM" id="SSF103473">
    <property type="entry name" value="MFS general substrate transporter"/>
    <property type="match status" value="1"/>
</dbReference>
<evidence type="ECO:0000256" key="4">
    <source>
        <dbReference type="ARBA" id="ARBA00022692"/>
    </source>
</evidence>
<evidence type="ECO:0000256" key="5">
    <source>
        <dbReference type="ARBA" id="ARBA00022989"/>
    </source>
</evidence>
<comment type="subcellular location">
    <subcellularLocation>
        <location evidence="1">Membrane</location>
        <topology evidence="1">Multi-pass membrane protein</topology>
    </subcellularLocation>
</comment>
<dbReference type="GO" id="GO:0022857">
    <property type="term" value="F:transmembrane transporter activity"/>
    <property type="evidence" value="ECO:0007669"/>
    <property type="project" value="InterPro"/>
</dbReference>
<evidence type="ECO:0000256" key="7">
    <source>
        <dbReference type="SAM" id="Phobius"/>
    </source>
</evidence>
<keyword evidence="3" id="KW-0813">Transport</keyword>
<dbReference type="Pfam" id="PF07690">
    <property type="entry name" value="MFS_1"/>
    <property type="match status" value="1"/>
</dbReference>
<proteinExistence type="inferred from homology"/>
<dbReference type="PANTHER" id="PTHR12778">
    <property type="entry name" value="SOLUTE CARRIER FAMILY 33 ACETYL-COA TRANSPORTER -RELATED"/>
    <property type="match status" value="1"/>
</dbReference>
<sequence>MDTKWKQPCVPIVPPRRVSKQGSKQEQSIDDGEAQSVGWFMLVYSASPAPDVVGTGRLSDSAIVGRRDFTRPDWRLRTILAVYSYQGLVAGFGLTALPNHLAAIGASAGAIGALMAMIGLPWALQPLWGPVVDGFGRFRMGRRRFWIVLAQAAALGCLGLLPLAGDGLGAMPWLGAILMVHSACAALLDTAMDAMIIDRTPADRLGQATALTRTGFVAGTALGATTFAWAIPAIGLPGTAGLLLLLAASLAWVPLTVLELPGDDLLSLRQRPFIGAQVAEPSRVRLLRLLWRLFSMMRQPAALALITLCVVEEFATSVFGVRLAVEMIQVGGWDPAALSRLQGGLAILGGTLGALSIGWWSDRVGPYRTLVVLFWVCAAAYGGSALLLLAPPTGSAAALAMALTSIVPALVFVALAPAVMQASRGPAAATRFALFMAALNLGSALGAAASGPIGAVLRPWQTVLGSAAIFAVCAMVSTRPERLFVQSKNS</sequence>
<feature type="transmembrane region" description="Helical" evidence="7">
    <location>
        <begin position="210"/>
        <end position="234"/>
    </location>
</feature>
<dbReference type="InterPro" id="IPR036259">
    <property type="entry name" value="MFS_trans_sf"/>
</dbReference>
<evidence type="ECO:0000313" key="9">
    <source>
        <dbReference type="Proteomes" id="UP000295096"/>
    </source>
</evidence>
<dbReference type="Proteomes" id="UP000295096">
    <property type="component" value="Unassembled WGS sequence"/>
</dbReference>
<dbReference type="AlphaFoldDB" id="A0A4R5QEA7"/>
<accession>A0A4R5QEA7</accession>
<evidence type="ECO:0000256" key="2">
    <source>
        <dbReference type="ARBA" id="ARBA00008335"/>
    </source>
</evidence>
<evidence type="ECO:0000256" key="6">
    <source>
        <dbReference type="ARBA" id="ARBA00023136"/>
    </source>
</evidence>
<feature type="transmembrane region" description="Helical" evidence="7">
    <location>
        <begin position="170"/>
        <end position="189"/>
    </location>
</feature>
<evidence type="ECO:0000313" key="8">
    <source>
        <dbReference type="EMBL" id="TDH60999.1"/>
    </source>
</evidence>
<feature type="transmembrane region" description="Helical" evidence="7">
    <location>
        <begin position="240"/>
        <end position="261"/>
    </location>
</feature>
<dbReference type="OrthoDB" id="8479695at2"/>
<dbReference type="GO" id="GO:0016020">
    <property type="term" value="C:membrane"/>
    <property type="evidence" value="ECO:0007669"/>
    <property type="project" value="UniProtKB-SubCell"/>
</dbReference>
<feature type="transmembrane region" description="Helical" evidence="7">
    <location>
        <begin position="341"/>
        <end position="360"/>
    </location>
</feature>
<keyword evidence="4 7" id="KW-0812">Transmembrane</keyword>
<feature type="transmembrane region" description="Helical" evidence="7">
    <location>
        <begin position="145"/>
        <end position="164"/>
    </location>
</feature>
<evidence type="ECO:0000256" key="1">
    <source>
        <dbReference type="ARBA" id="ARBA00004141"/>
    </source>
</evidence>
<feature type="transmembrane region" description="Helical" evidence="7">
    <location>
        <begin position="459"/>
        <end position="478"/>
    </location>
</feature>
<gene>
    <name evidence="8" type="ORF">E2C06_19315</name>
</gene>
<name>A0A4R5QEA7_9PROT</name>
<dbReference type="Gene3D" id="1.20.1250.20">
    <property type="entry name" value="MFS general substrate transporter like domains"/>
    <property type="match status" value="2"/>
</dbReference>
<reference evidence="8 9" key="1">
    <citation type="journal article" date="2016" name="J. Microbiol.">
        <title>Dankookia rubra gen. nov., sp. nov., an alphaproteobacterium isolated from sediment of a shallow stream.</title>
        <authorList>
            <person name="Kim W.H."/>
            <person name="Kim D.H."/>
            <person name="Kang K."/>
            <person name="Ahn T.Y."/>
        </authorList>
    </citation>
    <scope>NUCLEOTIDE SEQUENCE [LARGE SCALE GENOMIC DNA]</scope>
    <source>
        <strain evidence="8 9">JCM30602</strain>
    </source>
</reference>
<comment type="similarity">
    <text evidence="2">Belongs to the major facilitator superfamily.</text>
</comment>
<evidence type="ECO:0000256" key="3">
    <source>
        <dbReference type="ARBA" id="ARBA00022448"/>
    </source>
</evidence>
<dbReference type="EMBL" id="SMSJ01000028">
    <property type="protein sequence ID" value="TDH60999.1"/>
    <property type="molecule type" value="Genomic_DNA"/>
</dbReference>
<keyword evidence="6 7" id="KW-0472">Membrane</keyword>
<dbReference type="RefSeq" id="WP_133290245.1">
    <property type="nucleotide sequence ID" value="NZ_SMSJ01000028.1"/>
</dbReference>
<feature type="transmembrane region" description="Helical" evidence="7">
    <location>
        <begin position="103"/>
        <end position="124"/>
    </location>
</feature>
<comment type="caution">
    <text evidence="8">The sequence shown here is derived from an EMBL/GenBank/DDBJ whole genome shotgun (WGS) entry which is preliminary data.</text>
</comment>
<keyword evidence="5 7" id="KW-1133">Transmembrane helix</keyword>
<dbReference type="PANTHER" id="PTHR12778:SF10">
    <property type="entry name" value="MAJOR FACILITATOR SUPERFAMILY DOMAIN-CONTAINING PROTEIN 3"/>
    <property type="match status" value="1"/>
</dbReference>
<dbReference type="InterPro" id="IPR004752">
    <property type="entry name" value="AmpG_permease/AT-1"/>
</dbReference>
<organism evidence="8 9">
    <name type="scientific">Dankookia rubra</name>
    <dbReference type="NCBI Taxonomy" id="1442381"/>
    <lineage>
        <taxon>Bacteria</taxon>
        <taxon>Pseudomonadati</taxon>
        <taxon>Pseudomonadota</taxon>
        <taxon>Alphaproteobacteria</taxon>
        <taxon>Acetobacterales</taxon>
        <taxon>Roseomonadaceae</taxon>
        <taxon>Dankookia</taxon>
    </lineage>
</organism>
<feature type="transmembrane region" description="Helical" evidence="7">
    <location>
        <begin position="432"/>
        <end position="453"/>
    </location>
</feature>